<dbReference type="RefSeq" id="WP_013898986.1">
    <property type="nucleotide sequence ID" value="NC_015676.1"/>
</dbReference>
<dbReference type="STRING" id="679901.Mzhil_1715"/>
<dbReference type="AlphaFoldDB" id="F7XQ88"/>
<organism evidence="1 2">
    <name type="scientific">Methanosalsum zhilinae (strain DSM 4017 / NBRC 107636 / OCM 62 / WeN5)</name>
    <name type="common">Methanohalophilus zhilinae</name>
    <dbReference type="NCBI Taxonomy" id="679901"/>
    <lineage>
        <taxon>Archaea</taxon>
        <taxon>Methanobacteriati</taxon>
        <taxon>Methanobacteriota</taxon>
        <taxon>Stenosarchaea group</taxon>
        <taxon>Methanomicrobia</taxon>
        <taxon>Methanosarcinales</taxon>
        <taxon>Methanosarcinaceae</taxon>
        <taxon>Methanosalsum</taxon>
    </lineage>
</organism>
<sequence>MNKKIDTISDQITVDPEIKSYILQKKKDYRVCTTCSGPLVLPVNIKPQKPSDIIIDLGGQKLYVSRVQAQRVRNIDMSMMCSCTFQEQNP</sequence>
<accession>F7XQ88</accession>
<proteinExistence type="predicted"/>
<dbReference type="Proteomes" id="UP000006622">
    <property type="component" value="Chromosome"/>
</dbReference>
<name>F7XQ88_METZD</name>
<protein>
    <submittedName>
        <fullName evidence="1">Uncharacterized protein</fullName>
    </submittedName>
</protein>
<evidence type="ECO:0000313" key="1">
    <source>
        <dbReference type="EMBL" id="AEH61550.1"/>
    </source>
</evidence>
<dbReference type="GeneID" id="10823356"/>
<dbReference type="EMBL" id="CP002101">
    <property type="protein sequence ID" value="AEH61550.1"/>
    <property type="molecule type" value="Genomic_DNA"/>
</dbReference>
<evidence type="ECO:0000313" key="2">
    <source>
        <dbReference type="Proteomes" id="UP000006622"/>
    </source>
</evidence>
<keyword evidence="2" id="KW-1185">Reference proteome</keyword>
<gene>
    <name evidence="1" type="ordered locus">Mzhil_1715</name>
</gene>
<dbReference type="HOGENOM" id="CLU_188840_0_0_2"/>
<dbReference type="KEGG" id="mzh:Mzhil_1715"/>
<dbReference type="OrthoDB" id="52980at2157"/>
<reference evidence="1 2" key="1">
    <citation type="submission" date="2010-07" db="EMBL/GenBank/DDBJ databases">
        <title>The complete genome of Methanosalsum zhilinae DSM 4017.</title>
        <authorList>
            <consortium name="US DOE Joint Genome Institute (JGI-PGF)"/>
            <person name="Lucas S."/>
            <person name="Copeland A."/>
            <person name="Lapidus A."/>
            <person name="Glavina del Rio T."/>
            <person name="Dalin E."/>
            <person name="Tice H."/>
            <person name="Bruce D."/>
            <person name="Goodwin L."/>
            <person name="Pitluck S."/>
            <person name="Kyrpides N."/>
            <person name="Mavromatis K."/>
            <person name="Ovchinnikova G."/>
            <person name="Daligault H."/>
            <person name="Detter J.C."/>
            <person name="Han C."/>
            <person name="Tapia R."/>
            <person name="Larimer F."/>
            <person name="Land M."/>
            <person name="Hauser L."/>
            <person name="Markowitz V."/>
            <person name="Cheng J.-F."/>
            <person name="Hugenholtz P."/>
            <person name="Woyke T."/>
            <person name="Wu D."/>
            <person name="Spring S."/>
            <person name="Schueler E."/>
            <person name="Brambilla E."/>
            <person name="Klenk H.-P."/>
            <person name="Eisen J.A."/>
        </authorList>
    </citation>
    <scope>NUCLEOTIDE SEQUENCE [LARGE SCALE GENOMIC DNA]</scope>
    <source>
        <strain evidence="2">DSM 4017 / NBRC 107636 / OCM 62 / WeN5</strain>
    </source>
</reference>